<protein>
    <submittedName>
        <fullName evidence="2">PhnD/SsuA/transferrin family substrate-binding protein</fullName>
    </submittedName>
</protein>
<name>A0ABV3SJ44_9HYPH</name>
<feature type="chain" id="PRO_5046318653" evidence="1">
    <location>
        <begin position="26"/>
        <end position="288"/>
    </location>
</feature>
<feature type="signal peptide" evidence="1">
    <location>
        <begin position="1"/>
        <end position="25"/>
    </location>
</feature>
<comment type="caution">
    <text evidence="2">The sequence shown here is derived from an EMBL/GenBank/DDBJ whole genome shotgun (WGS) entry which is preliminary data.</text>
</comment>
<dbReference type="SUPFAM" id="SSF53850">
    <property type="entry name" value="Periplasmic binding protein-like II"/>
    <property type="match status" value="1"/>
</dbReference>
<keyword evidence="1" id="KW-0732">Signal</keyword>
<evidence type="ECO:0000313" key="3">
    <source>
        <dbReference type="Proteomes" id="UP001556692"/>
    </source>
</evidence>
<dbReference type="RefSeq" id="WP_367953521.1">
    <property type="nucleotide sequence ID" value="NZ_JBDPGJ010000002.1"/>
</dbReference>
<evidence type="ECO:0000256" key="1">
    <source>
        <dbReference type="SAM" id="SignalP"/>
    </source>
</evidence>
<evidence type="ECO:0000313" key="2">
    <source>
        <dbReference type="EMBL" id="MEX0405635.1"/>
    </source>
</evidence>
<dbReference type="EMBL" id="JBDPGJ010000002">
    <property type="protein sequence ID" value="MEX0405635.1"/>
    <property type="molecule type" value="Genomic_DNA"/>
</dbReference>
<organism evidence="2 3">
    <name type="scientific">Aquibium pacificus</name>
    <dbReference type="NCBI Taxonomy" id="3153579"/>
    <lineage>
        <taxon>Bacteria</taxon>
        <taxon>Pseudomonadati</taxon>
        <taxon>Pseudomonadota</taxon>
        <taxon>Alphaproteobacteria</taxon>
        <taxon>Hyphomicrobiales</taxon>
        <taxon>Phyllobacteriaceae</taxon>
        <taxon>Aquibium</taxon>
    </lineage>
</organism>
<accession>A0ABV3SJ44</accession>
<sequence>MIRMMFTVLAGALAVAVGTWPEASAQEVARGDGLRIGMLGSGSAVDGASAIERAYSQALGMPVTVFAAPDFPTLIEAQVRSDIDYAIYTAGAYAVAWKLCGCIDPLVAPSARDGANGAKAVLIRRKGATAPDAPDMAAGPRGAVGVLAIADKRGGANNKPLETATASEAERSFVAGETQELLGWVLDRPIGGPDLSSGTLGRLAAAGVDAQQFEIVWTSETLRFGPHAVRNDLPDDLKARLRDFLVNLKLTEPDLYEYLETERQGGFVRVSPDDYAPAVALVEAILKQ</sequence>
<keyword evidence="3" id="KW-1185">Reference proteome</keyword>
<proteinExistence type="predicted"/>
<gene>
    <name evidence="2" type="ORF">ABGN05_08185</name>
</gene>
<dbReference type="Proteomes" id="UP001556692">
    <property type="component" value="Unassembled WGS sequence"/>
</dbReference>
<reference evidence="2 3" key="1">
    <citation type="submission" date="2024-05" db="EMBL/GenBank/DDBJ databases">
        <authorList>
            <person name="Jiang F."/>
        </authorList>
    </citation>
    <scope>NUCLEOTIDE SEQUENCE [LARGE SCALE GENOMIC DNA]</scope>
    <source>
        <strain evidence="2 3">LZ166</strain>
    </source>
</reference>
<dbReference type="Pfam" id="PF12974">
    <property type="entry name" value="Phosphonate-bd"/>
    <property type="match status" value="1"/>
</dbReference>
<dbReference type="Gene3D" id="3.40.190.10">
    <property type="entry name" value="Periplasmic binding protein-like II"/>
    <property type="match status" value="2"/>
</dbReference>